<dbReference type="STRING" id="1344416.A0A139ABK7"/>
<feature type="binding site" description="axial binding residue" evidence="5">
    <location>
        <position position="441"/>
    </location>
    <ligand>
        <name>heme</name>
        <dbReference type="ChEBI" id="CHEBI:30413"/>
    </ligand>
    <ligandPart>
        <name>Fe</name>
        <dbReference type="ChEBI" id="CHEBI:18248"/>
    </ligandPart>
</feature>
<reference evidence="7 8" key="1">
    <citation type="journal article" date="2015" name="Genome Biol. Evol.">
        <title>Phylogenomic analyses indicate that early fungi evolved digesting cell walls of algal ancestors of land plants.</title>
        <authorList>
            <person name="Chang Y."/>
            <person name="Wang S."/>
            <person name="Sekimoto S."/>
            <person name="Aerts A.L."/>
            <person name="Choi C."/>
            <person name="Clum A."/>
            <person name="LaButti K.M."/>
            <person name="Lindquist E.A."/>
            <person name="Yee Ngan C."/>
            <person name="Ohm R.A."/>
            <person name="Salamov A.A."/>
            <person name="Grigoriev I.V."/>
            <person name="Spatafora J.W."/>
            <person name="Berbee M.L."/>
        </authorList>
    </citation>
    <scope>NUCLEOTIDE SEQUENCE [LARGE SCALE GENOMIC DNA]</scope>
    <source>
        <strain evidence="7 8">JEL478</strain>
    </source>
</reference>
<proteinExistence type="inferred from homology"/>
<comment type="similarity">
    <text evidence="2 6">Belongs to the cytochrome P450 family.</text>
</comment>
<dbReference type="AlphaFoldDB" id="A0A139ABK7"/>
<dbReference type="InterPro" id="IPR002401">
    <property type="entry name" value="Cyt_P450_E_grp-I"/>
</dbReference>
<dbReference type="PRINTS" id="PR00385">
    <property type="entry name" value="P450"/>
</dbReference>
<evidence type="ECO:0000256" key="4">
    <source>
        <dbReference type="ARBA" id="ARBA00023004"/>
    </source>
</evidence>
<dbReference type="SUPFAM" id="SSF48264">
    <property type="entry name" value="Cytochrome P450"/>
    <property type="match status" value="1"/>
</dbReference>
<comment type="cofactor">
    <cofactor evidence="1 5">
        <name>heme</name>
        <dbReference type="ChEBI" id="CHEBI:30413"/>
    </cofactor>
</comment>
<dbReference type="OMA" id="FYLISEC"/>
<dbReference type="InterPro" id="IPR017972">
    <property type="entry name" value="Cyt_P450_CS"/>
</dbReference>
<dbReference type="GO" id="GO:0004497">
    <property type="term" value="F:monooxygenase activity"/>
    <property type="evidence" value="ECO:0007669"/>
    <property type="project" value="UniProtKB-KW"/>
</dbReference>
<organism evidence="7 8">
    <name type="scientific">Gonapodya prolifera (strain JEL478)</name>
    <name type="common">Monoblepharis prolifera</name>
    <dbReference type="NCBI Taxonomy" id="1344416"/>
    <lineage>
        <taxon>Eukaryota</taxon>
        <taxon>Fungi</taxon>
        <taxon>Fungi incertae sedis</taxon>
        <taxon>Chytridiomycota</taxon>
        <taxon>Chytridiomycota incertae sedis</taxon>
        <taxon>Monoblepharidomycetes</taxon>
        <taxon>Monoblepharidales</taxon>
        <taxon>Gonapodyaceae</taxon>
        <taxon>Gonapodya</taxon>
    </lineage>
</organism>
<evidence type="ECO:0000313" key="8">
    <source>
        <dbReference type="Proteomes" id="UP000070544"/>
    </source>
</evidence>
<dbReference type="CDD" id="cd00302">
    <property type="entry name" value="cytochrome_P450"/>
    <property type="match status" value="1"/>
</dbReference>
<dbReference type="EMBL" id="KQ965771">
    <property type="protein sequence ID" value="KXS14140.1"/>
    <property type="molecule type" value="Genomic_DNA"/>
</dbReference>
<keyword evidence="5 6" id="KW-0349">Heme</keyword>
<dbReference type="OrthoDB" id="1470350at2759"/>
<dbReference type="PANTHER" id="PTHR24305">
    <property type="entry name" value="CYTOCHROME P450"/>
    <property type="match status" value="1"/>
</dbReference>
<keyword evidence="4 5" id="KW-0408">Iron</keyword>
<dbReference type="PROSITE" id="PS00086">
    <property type="entry name" value="CYTOCHROME_P450"/>
    <property type="match status" value="1"/>
</dbReference>
<dbReference type="GO" id="GO:0020037">
    <property type="term" value="F:heme binding"/>
    <property type="evidence" value="ECO:0007669"/>
    <property type="project" value="InterPro"/>
</dbReference>
<dbReference type="InterPro" id="IPR001128">
    <property type="entry name" value="Cyt_P450"/>
</dbReference>
<evidence type="ECO:0000256" key="6">
    <source>
        <dbReference type="RuleBase" id="RU000461"/>
    </source>
</evidence>
<evidence type="ECO:0000256" key="2">
    <source>
        <dbReference type="ARBA" id="ARBA00010617"/>
    </source>
</evidence>
<dbReference type="Pfam" id="PF00067">
    <property type="entry name" value="p450"/>
    <property type="match status" value="1"/>
</dbReference>
<sequence>MAFMTFKGDKGVYTMIAIPFVNNPPLSRITEGDMVNLERHRKHGSVIRQITFSNPFVRNIIITNPDLLRAIFVGKDWERYTRYHPLAEPFVPISGGLIHQANGKEWREARELFSKTFSTVSVRQYMPIIHEHVQVLLDQLAKENAGNPSGFDVQTIYNLYTFDVISRLVFGASVDSLRTRDRRYITAWDKGLGVASLRVALGFLLGGGTTWSVEMRDKLFPGLKEQFDEHYKIIDDLIGTHIDRAQSGKDDGTRSILDDTLRSEKLPEWMSNAELKKQVIALVFAGHDTTGGTLTFATYELSRSPSWQKTVRQEIQDLRKSLSLPETALLPLEPLDGCKNLNAVIKETLRMYPAAPNGAGRVVKEDFVVPYVDTLTGEHKSVEFRKNDMVSPFVMGAGRSSENFLRPETWDPQRWIDDATGNGGAINPFANSPFGNGARKCLGERLALAQLRVVLASILEKWDIGFCDNYKFIVASQGTIKAGNGVNIKLLPISAK</sequence>
<name>A0A139ABK7_GONPJ</name>
<dbReference type="PRINTS" id="PR00463">
    <property type="entry name" value="EP450I"/>
</dbReference>
<gene>
    <name evidence="7" type="ORF">M427DRAFT_57908</name>
</gene>
<keyword evidence="8" id="KW-1185">Reference proteome</keyword>
<accession>A0A139ABK7</accession>
<dbReference type="PANTHER" id="PTHR24305:SF166">
    <property type="entry name" value="CYTOCHROME P450 12A4, MITOCHONDRIAL-RELATED"/>
    <property type="match status" value="1"/>
</dbReference>
<dbReference type="Gene3D" id="1.10.630.10">
    <property type="entry name" value="Cytochrome P450"/>
    <property type="match status" value="1"/>
</dbReference>
<protein>
    <submittedName>
        <fullName evidence="7">Cytochrome P450</fullName>
    </submittedName>
</protein>
<dbReference type="InterPro" id="IPR036396">
    <property type="entry name" value="Cyt_P450_sf"/>
</dbReference>
<keyword evidence="6" id="KW-0560">Oxidoreductase</keyword>
<evidence type="ECO:0000256" key="1">
    <source>
        <dbReference type="ARBA" id="ARBA00001971"/>
    </source>
</evidence>
<dbReference type="Proteomes" id="UP000070544">
    <property type="component" value="Unassembled WGS sequence"/>
</dbReference>
<dbReference type="GO" id="GO:0016705">
    <property type="term" value="F:oxidoreductase activity, acting on paired donors, with incorporation or reduction of molecular oxygen"/>
    <property type="evidence" value="ECO:0007669"/>
    <property type="project" value="InterPro"/>
</dbReference>
<evidence type="ECO:0000313" key="7">
    <source>
        <dbReference type="EMBL" id="KXS14140.1"/>
    </source>
</evidence>
<dbReference type="InterPro" id="IPR050121">
    <property type="entry name" value="Cytochrome_P450_monoxygenase"/>
</dbReference>
<keyword evidence="3 5" id="KW-0479">Metal-binding</keyword>
<dbReference type="GO" id="GO:0005506">
    <property type="term" value="F:iron ion binding"/>
    <property type="evidence" value="ECO:0007669"/>
    <property type="project" value="InterPro"/>
</dbReference>
<evidence type="ECO:0000256" key="3">
    <source>
        <dbReference type="ARBA" id="ARBA00022723"/>
    </source>
</evidence>
<evidence type="ECO:0000256" key="5">
    <source>
        <dbReference type="PIRSR" id="PIRSR602401-1"/>
    </source>
</evidence>
<keyword evidence="6" id="KW-0503">Monooxygenase</keyword>